<proteinExistence type="inferred from homology"/>
<dbReference type="GO" id="GO:0020037">
    <property type="term" value="F:heme binding"/>
    <property type="evidence" value="ECO:0007669"/>
    <property type="project" value="InterPro"/>
</dbReference>
<dbReference type="PRINTS" id="PR00188">
    <property type="entry name" value="PLANTGLOBIN"/>
</dbReference>
<organism evidence="8">
    <name type="scientific">Lotharella globosa</name>
    <dbReference type="NCBI Taxonomy" id="91324"/>
    <lineage>
        <taxon>Eukaryota</taxon>
        <taxon>Sar</taxon>
        <taxon>Rhizaria</taxon>
        <taxon>Cercozoa</taxon>
        <taxon>Chlorarachniophyceae</taxon>
        <taxon>Lotharella</taxon>
    </lineage>
</organism>
<dbReference type="GO" id="GO:0046872">
    <property type="term" value="F:metal ion binding"/>
    <property type="evidence" value="ECO:0007669"/>
    <property type="project" value="UniProtKB-KW"/>
</dbReference>
<dbReference type="EMBL" id="HBIV01034980">
    <property type="protein sequence ID" value="CAE0673282.1"/>
    <property type="molecule type" value="Transcribed_RNA"/>
</dbReference>
<gene>
    <name evidence="8" type="ORF">LGLO00237_LOCUS24959</name>
</gene>
<evidence type="ECO:0000313" key="8">
    <source>
        <dbReference type="EMBL" id="CAE0673282.1"/>
    </source>
</evidence>
<sequence length="197" mass="21128">MTDLTSKEKKLVTETWAAVMQDKSKHAITLFENIFDIAPAARALFKFGTVSDLTTSKLAKLHAEGVMDTVDFAIQRLDNLGEVVPALQKLGTMHANYSVVPAHFPIVGQALLKTLEDGLGEHWTPEVKAGWVKVWTTVVAVMKPELEKAIAEIEAGSGKEKGGKSVENTFSASSLKTMAVSVAVALAGFAIYVSQGV</sequence>
<evidence type="ECO:0000256" key="5">
    <source>
        <dbReference type="ARBA" id="ARBA00023004"/>
    </source>
</evidence>
<dbReference type="AlphaFoldDB" id="A0A7S3Z6G4"/>
<keyword evidence="5" id="KW-0408">Iron</keyword>
<evidence type="ECO:0000259" key="7">
    <source>
        <dbReference type="PROSITE" id="PS01033"/>
    </source>
</evidence>
<dbReference type="InterPro" id="IPR009050">
    <property type="entry name" value="Globin-like_sf"/>
</dbReference>
<dbReference type="SUPFAM" id="SSF46458">
    <property type="entry name" value="Globin-like"/>
    <property type="match status" value="1"/>
</dbReference>
<dbReference type="PROSITE" id="PS01033">
    <property type="entry name" value="GLOBIN"/>
    <property type="match status" value="1"/>
</dbReference>
<keyword evidence="2 6" id="KW-0349">Heme</keyword>
<keyword evidence="4" id="KW-0479">Metal-binding</keyword>
<reference evidence="8" key="1">
    <citation type="submission" date="2021-01" db="EMBL/GenBank/DDBJ databases">
        <authorList>
            <person name="Corre E."/>
            <person name="Pelletier E."/>
            <person name="Niang G."/>
            <person name="Scheremetjew M."/>
            <person name="Finn R."/>
            <person name="Kale V."/>
            <person name="Holt S."/>
            <person name="Cochrane G."/>
            <person name="Meng A."/>
            <person name="Brown T."/>
            <person name="Cohen L."/>
        </authorList>
    </citation>
    <scope>NUCLEOTIDE SEQUENCE</scope>
    <source>
        <strain evidence="8">CCCM811</strain>
    </source>
</reference>
<protein>
    <recommendedName>
        <fullName evidence="7">Globin domain-containing protein</fullName>
    </recommendedName>
</protein>
<evidence type="ECO:0000256" key="6">
    <source>
        <dbReference type="RuleBase" id="RU000356"/>
    </source>
</evidence>
<dbReference type="InterPro" id="IPR012292">
    <property type="entry name" value="Globin/Proto"/>
</dbReference>
<evidence type="ECO:0000256" key="4">
    <source>
        <dbReference type="ARBA" id="ARBA00022723"/>
    </source>
</evidence>
<dbReference type="InterPro" id="IPR000971">
    <property type="entry name" value="Globin"/>
</dbReference>
<evidence type="ECO:0000256" key="1">
    <source>
        <dbReference type="ARBA" id="ARBA00022448"/>
    </source>
</evidence>
<dbReference type="GO" id="GO:0005344">
    <property type="term" value="F:oxygen carrier activity"/>
    <property type="evidence" value="ECO:0007669"/>
    <property type="project" value="UniProtKB-KW"/>
</dbReference>
<dbReference type="GO" id="GO:0019825">
    <property type="term" value="F:oxygen binding"/>
    <property type="evidence" value="ECO:0007669"/>
    <property type="project" value="InterPro"/>
</dbReference>
<evidence type="ECO:0000256" key="3">
    <source>
        <dbReference type="ARBA" id="ARBA00022621"/>
    </source>
</evidence>
<feature type="domain" description="Globin" evidence="7">
    <location>
        <begin position="3"/>
        <end position="147"/>
    </location>
</feature>
<dbReference type="InterPro" id="IPR050532">
    <property type="entry name" value="Globin-like_OT"/>
</dbReference>
<accession>A0A7S3Z6G4</accession>
<dbReference type="Gene3D" id="1.10.490.10">
    <property type="entry name" value="Globins"/>
    <property type="match status" value="1"/>
</dbReference>
<keyword evidence="1 6" id="KW-0813">Transport</keyword>
<name>A0A7S3Z6G4_9EUKA</name>
<evidence type="ECO:0000256" key="2">
    <source>
        <dbReference type="ARBA" id="ARBA00022617"/>
    </source>
</evidence>
<dbReference type="PANTHER" id="PTHR46458:SF1">
    <property type="entry name" value="GEO09476P1"/>
    <property type="match status" value="1"/>
</dbReference>
<comment type="similarity">
    <text evidence="6">Belongs to the globin family.</text>
</comment>
<dbReference type="Pfam" id="PF00042">
    <property type="entry name" value="Globin"/>
    <property type="match status" value="1"/>
</dbReference>
<dbReference type="PANTHER" id="PTHR46458">
    <property type="entry name" value="BLR2807 PROTEIN"/>
    <property type="match status" value="1"/>
</dbReference>
<keyword evidence="3 6" id="KW-0561">Oxygen transport</keyword>